<gene>
    <name evidence="6" type="ORF">J121_1072</name>
</gene>
<dbReference type="InterPro" id="IPR001492">
    <property type="entry name" value="Flagellin"/>
</dbReference>
<dbReference type="GO" id="GO:0005576">
    <property type="term" value="C:extracellular region"/>
    <property type="evidence" value="ECO:0007669"/>
    <property type="project" value="UniProtKB-SubCell"/>
</dbReference>
<name>A0A0L1KHN1_9SPHN</name>
<protein>
    <submittedName>
        <fullName evidence="6">Flagellar hook protein</fullName>
    </submittedName>
</protein>
<dbReference type="AlphaFoldDB" id="A0A0L1KHN1"/>
<dbReference type="STRING" id="1306953.J121_1072"/>
<dbReference type="GO" id="GO:0005198">
    <property type="term" value="F:structural molecule activity"/>
    <property type="evidence" value="ECO:0007669"/>
    <property type="project" value="InterPro"/>
</dbReference>
<dbReference type="Proteomes" id="UP000037446">
    <property type="component" value="Unassembled WGS sequence"/>
</dbReference>
<evidence type="ECO:0000256" key="1">
    <source>
        <dbReference type="ARBA" id="ARBA00004365"/>
    </source>
</evidence>
<comment type="similarity">
    <text evidence="3">Belongs to the bacterial flagellin family.</text>
</comment>
<dbReference type="PANTHER" id="PTHR42792">
    <property type="entry name" value="FLAGELLIN"/>
    <property type="match status" value="1"/>
</dbReference>
<dbReference type="GO" id="GO:0009288">
    <property type="term" value="C:bacterial-type flagellum"/>
    <property type="evidence" value="ECO:0007669"/>
    <property type="project" value="UniProtKB-SubCell"/>
</dbReference>
<dbReference type="SUPFAM" id="SSF64518">
    <property type="entry name" value="Phase 1 flagellin"/>
    <property type="match status" value="1"/>
</dbReference>
<dbReference type="Pfam" id="PF00669">
    <property type="entry name" value="Flagellin_N"/>
    <property type="match status" value="1"/>
</dbReference>
<feature type="domain" description="Flagellin N-terminal" evidence="5">
    <location>
        <begin position="17"/>
        <end position="140"/>
    </location>
</feature>
<dbReference type="PATRIC" id="fig|1306953.7.peg.1099"/>
<evidence type="ECO:0000256" key="3">
    <source>
        <dbReference type="ARBA" id="ARBA00005709"/>
    </source>
</evidence>
<accession>A0A0L1KHN1</accession>
<dbReference type="EMBL" id="JYNE01000008">
    <property type="protein sequence ID" value="KNH03493.1"/>
    <property type="molecule type" value="Genomic_DNA"/>
</dbReference>
<dbReference type="PANTHER" id="PTHR42792:SF1">
    <property type="entry name" value="FLAGELLAR HOOK-ASSOCIATED PROTEIN 3"/>
    <property type="match status" value="1"/>
</dbReference>
<keyword evidence="6" id="KW-0282">Flagellum</keyword>
<keyword evidence="4" id="KW-0975">Bacterial flagellum</keyword>
<keyword evidence="6" id="KW-0969">Cilium</keyword>
<evidence type="ECO:0000259" key="5">
    <source>
        <dbReference type="Pfam" id="PF00669"/>
    </source>
</evidence>
<organism evidence="6 7">
    <name type="scientific">Qipengyuania citrea LAMA 915</name>
    <dbReference type="NCBI Taxonomy" id="1306953"/>
    <lineage>
        <taxon>Bacteria</taxon>
        <taxon>Pseudomonadati</taxon>
        <taxon>Pseudomonadota</taxon>
        <taxon>Alphaproteobacteria</taxon>
        <taxon>Sphingomonadales</taxon>
        <taxon>Erythrobacteraceae</taxon>
        <taxon>Qipengyuania</taxon>
    </lineage>
</organism>
<sequence>MINLSTGAFYERSTSQIGGLRAQAETLQQQIGTGERLQRSSDDPVAAARLRMLARTDRISQVDTRNSELAEANLALTDETLGSIADLVVRVRELAVQAASTTLNDDQRATIGTEIASLRENLVLLANSRNISGHALLGGQTAGQAYTDNGTGIDYVGTGGVTPVEIGEGQSVLPGLTGPDVFNFNTANGPSDLFAVLGNLAAALATGGADAISASSAALGELDAGLEKVTTAQTVIGSRLNWVDLMSERREVNAERMADERSSVGGADIAVTMSRLQETLTVLEASQASFVRLANLSLFSLLR</sequence>
<evidence type="ECO:0000256" key="4">
    <source>
        <dbReference type="ARBA" id="ARBA00023143"/>
    </source>
</evidence>
<evidence type="ECO:0000313" key="7">
    <source>
        <dbReference type="Proteomes" id="UP000037446"/>
    </source>
</evidence>
<evidence type="ECO:0000313" key="6">
    <source>
        <dbReference type="EMBL" id="KNH03493.1"/>
    </source>
</evidence>
<dbReference type="InterPro" id="IPR001029">
    <property type="entry name" value="Flagellin_N"/>
</dbReference>
<proteinExistence type="inferred from homology"/>
<keyword evidence="6" id="KW-0966">Cell projection</keyword>
<comment type="subcellular location">
    <subcellularLocation>
        <location evidence="1">Bacterial flagellum</location>
    </subcellularLocation>
    <subcellularLocation>
        <location evidence="2">Secreted</location>
    </subcellularLocation>
</comment>
<reference evidence="7" key="1">
    <citation type="submission" date="2015-02" db="EMBL/GenBank/DDBJ databases">
        <authorList>
            <person name="Lima A.O."/>
            <person name="Cabral A."/>
            <person name="Porto L.M."/>
            <person name="Silva M.A."/>
        </authorList>
    </citation>
    <scope>NUCLEOTIDE SEQUENCE [LARGE SCALE GENOMIC DNA]</scope>
    <source>
        <strain evidence="7">LAMA 915</strain>
    </source>
</reference>
<evidence type="ECO:0000256" key="2">
    <source>
        <dbReference type="ARBA" id="ARBA00004613"/>
    </source>
</evidence>
<dbReference type="Gene3D" id="1.20.1330.10">
    <property type="entry name" value="f41 fragment of flagellin, N-terminal domain"/>
    <property type="match status" value="1"/>
</dbReference>
<dbReference type="RefSeq" id="WP_050599120.1">
    <property type="nucleotide sequence ID" value="NZ_JYNE01000008.1"/>
</dbReference>
<comment type="caution">
    <text evidence="6">The sequence shown here is derived from an EMBL/GenBank/DDBJ whole genome shotgun (WGS) entry which is preliminary data.</text>
</comment>